<evidence type="ECO:0000313" key="4">
    <source>
        <dbReference type="Proteomes" id="UP000243459"/>
    </source>
</evidence>
<reference evidence="4" key="1">
    <citation type="journal article" date="2017" name="Nat. Commun.">
        <title>The asparagus genome sheds light on the origin and evolution of a young Y chromosome.</title>
        <authorList>
            <person name="Harkess A."/>
            <person name="Zhou J."/>
            <person name="Xu C."/>
            <person name="Bowers J.E."/>
            <person name="Van der Hulst R."/>
            <person name="Ayyampalayam S."/>
            <person name="Mercati F."/>
            <person name="Riccardi P."/>
            <person name="McKain M.R."/>
            <person name="Kakrana A."/>
            <person name="Tang H."/>
            <person name="Ray J."/>
            <person name="Groenendijk J."/>
            <person name="Arikit S."/>
            <person name="Mathioni S.M."/>
            <person name="Nakano M."/>
            <person name="Shan H."/>
            <person name="Telgmann-Rauber A."/>
            <person name="Kanno A."/>
            <person name="Yue Z."/>
            <person name="Chen H."/>
            <person name="Li W."/>
            <person name="Chen Y."/>
            <person name="Xu X."/>
            <person name="Zhang Y."/>
            <person name="Luo S."/>
            <person name="Chen H."/>
            <person name="Gao J."/>
            <person name="Mao Z."/>
            <person name="Pires J.C."/>
            <person name="Luo M."/>
            <person name="Kudrna D."/>
            <person name="Wing R.A."/>
            <person name="Meyers B.C."/>
            <person name="Yi K."/>
            <person name="Kong H."/>
            <person name="Lavrijsen P."/>
            <person name="Sunseri F."/>
            <person name="Falavigna A."/>
            <person name="Ye Y."/>
            <person name="Leebens-Mack J.H."/>
            <person name="Chen G."/>
        </authorList>
    </citation>
    <scope>NUCLEOTIDE SEQUENCE [LARGE SCALE GENOMIC DNA]</scope>
    <source>
        <strain evidence="4">cv. DH0086</strain>
    </source>
</reference>
<gene>
    <name evidence="3" type="ORF">A4U43_C04F22130</name>
</gene>
<feature type="compositionally biased region" description="Low complexity" evidence="1">
    <location>
        <begin position="258"/>
        <end position="272"/>
    </location>
</feature>
<sequence>MGRWFVRGYLGDPLIDRMRAMAMMMERGGVEVVALLEEEGFHGAEMFDDGKAEAMVDDVRDFVYDIYKGLDKRKSPAPSYAPYYPIGVDLFVCPRKVHHIAQHIELPRVKPHDKVPSLLIVNIQIPTYPTAMFLGDDDGEGMSLVLYFKVSESYDKKISATFQECIRLSSVVSLLIQQLNHAHSLLLLQHRRHSNCSHPIDQRSHAYPLNQKPAGKSVPLPPLAFRVTVLVIPVGSGGKCQLPTSGPVTPPAHEACPRHSSPPSRFPSYSSPTEDGWSHHDPRTISPAPVSMDRRAESQW</sequence>
<dbReference type="Proteomes" id="UP000243459">
    <property type="component" value="Chromosome 4"/>
</dbReference>
<evidence type="ECO:0000256" key="1">
    <source>
        <dbReference type="SAM" id="MobiDB-lite"/>
    </source>
</evidence>
<name>A0A5P1F3G5_ASPOF</name>
<dbReference type="AlphaFoldDB" id="A0A5P1F3G5"/>
<evidence type="ECO:0000313" key="3">
    <source>
        <dbReference type="EMBL" id="ONK72694.1"/>
    </source>
</evidence>
<feature type="domain" description="Protein ENHANCED DISEASE RESISTANCE 2 C-terminal" evidence="2">
    <location>
        <begin position="71"/>
        <end position="165"/>
    </location>
</feature>
<dbReference type="PANTHER" id="PTHR31558:SF40">
    <property type="entry name" value="EXPRESSED PROTEIN"/>
    <property type="match status" value="1"/>
</dbReference>
<dbReference type="Gramene" id="ONK72694">
    <property type="protein sequence ID" value="ONK72694"/>
    <property type="gene ID" value="A4U43_C04F22130"/>
</dbReference>
<dbReference type="InterPro" id="IPR029058">
    <property type="entry name" value="AB_hydrolase_fold"/>
</dbReference>
<accession>A0A5P1F3G5</accession>
<dbReference type="Gene3D" id="3.40.50.1820">
    <property type="entry name" value="alpha/beta hydrolase"/>
    <property type="match status" value="1"/>
</dbReference>
<dbReference type="InterPro" id="IPR009769">
    <property type="entry name" value="EDR2_C"/>
</dbReference>
<dbReference type="EMBL" id="CM007384">
    <property type="protein sequence ID" value="ONK72694.1"/>
    <property type="molecule type" value="Genomic_DNA"/>
</dbReference>
<proteinExistence type="predicted"/>
<keyword evidence="4" id="KW-1185">Reference proteome</keyword>
<dbReference type="PANTHER" id="PTHR31558">
    <property type="entry name" value="CW14 PROTEIN"/>
    <property type="match status" value="1"/>
</dbReference>
<feature type="region of interest" description="Disordered" evidence="1">
    <location>
        <begin position="242"/>
        <end position="300"/>
    </location>
</feature>
<dbReference type="Pfam" id="PF07059">
    <property type="entry name" value="EDR2_C"/>
    <property type="match status" value="1"/>
</dbReference>
<evidence type="ECO:0000259" key="2">
    <source>
        <dbReference type="Pfam" id="PF07059"/>
    </source>
</evidence>
<protein>
    <recommendedName>
        <fullName evidence="2">Protein ENHANCED DISEASE RESISTANCE 2 C-terminal domain-containing protein</fullName>
    </recommendedName>
</protein>
<organism evidence="3 4">
    <name type="scientific">Asparagus officinalis</name>
    <name type="common">Garden asparagus</name>
    <dbReference type="NCBI Taxonomy" id="4686"/>
    <lineage>
        <taxon>Eukaryota</taxon>
        <taxon>Viridiplantae</taxon>
        <taxon>Streptophyta</taxon>
        <taxon>Embryophyta</taxon>
        <taxon>Tracheophyta</taxon>
        <taxon>Spermatophyta</taxon>
        <taxon>Magnoliopsida</taxon>
        <taxon>Liliopsida</taxon>
        <taxon>Asparagales</taxon>
        <taxon>Asparagaceae</taxon>
        <taxon>Asparagoideae</taxon>
        <taxon>Asparagus</taxon>
    </lineage>
</organism>